<name>A0A9Q4XLZ3_9ENTR</name>
<gene>
    <name evidence="2" type="ORF">EHJ13_02205</name>
</gene>
<reference evidence="2" key="1">
    <citation type="submission" date="2018-11" db="EMBL/GenBank/DDBJ databases">
        <title>Genomics analysis of Putative Virulence Factors on Adhesion and Cytotoxicity for Cronobacter spp.</title>
        <authorList>
            <person name="Cui J."/>
        </authorList>
    </citation>
    <scope>NUCLEOTIDE SEQUENCE</scope>
    <source>
        <strain evidence="2">SD69</strain>
    </source>
</reference>
<dbReference type="Proteomes" id="UP000778262">
    <property type="component" value="Unassembled WGS sequence"/>
</dbReference>
<keyword evidence="1" id="KW-0812">Transmembrane</keyword>
<protein>
    <submittedName>
        <fullName evidence="2">Uncharacterized protein</fullName>
    </submittedName>
</protein>
<evidence type="ECO:0000256" key="1">
    <source>
        <dbReference type="SAM" id="Phobius"/>
    </source>
</evidence>
<keyword evidence="1" id="KW-1133">Transmembrane helix</keyword>
<sequence>MLPRLTPGAKLFLIILFGGGFMLTALIAYMLTPSASSNQHFRRALPVRLNCDEHDFIFEGNGEEAKEHIRQLRTRHYDHYCLKRVGEHQWDVYAK</sequence>
<evidence type="ECO:0000313" key="2">
    <source>
        <dbReference type="EMBL" id="NCH86277.1"/>
    </source>
</evidence>
<evidence type="ECO:0000313" key="3">
    <source>
        <dbReference type="Proteomes" id="UP000778262"/>
    </source>
</evidence>
<keyword evidence="1" id="KW-0472">Membrane</keyword>
<dbReference type="EMBL" id="RPBY01000001">
    <property type="protein sequence ID" value="NCH86277.1"/>
    <property type="molecule type" value="Genomic_DNA"/>
</dbReference>
<accession>A0A9Q4XLZ3</accession>
<feature type="transmembrane region" description="Helical" evidence="1">
    <location>
        <begin position="12"/>
        <end position="32"/>
    </location>
</feature>
<organism evidence="2 3">
    <name type="scientific">Cronobacter dublinensis</name>
    <dbReference type="NCBI Taxonomy" id="413497"/>
    <lineage>
        <taxon>Bacteria</taxon>
        <taxon>Pseudomonadati</taxon>
        <taxon>Pseudomonadota</taxon>
        <taxon>Gammaproteobacteria</taxon>
        <taxon>Enterobacterales</taxon>
        <taxon>Enterobacteriaceae</taxon>
        <taxon>Cronobacter</taxon>
    </lineage>
</organism>
<dbReference type="AlphaFoldDB" id="A0A9Q4XLZ3"/>
<proteinExistence type="predicted"/>
<comment type="caution">
    <text evidence="2">The sequence shown here is derived from an EMBL/GenBank/DDBJ whole genome shotgun (WGS) entry which is preliminary data.</text>
</comment>